<feature type="transmembrane region" description="Helical" evidence="7">
    <location>
        <begin position="430"/>
        <end position="452"/>
    </location>
</feature>
<dbReference type="Gene3D" id="1.20.1250.20">
    <property type="entry name" value="MFS general substrate transporter like domains"/>
    <property type="match status" value="1"/>
</dbReference>
<dbReference type="PROSITE" id="PS50850">
    <property type="entry name" value="MFS"/>
    <property type="match status" value="1"/>
</dbReference>
<evidence type="ECO:0000256" key="6">
    <source>
        <dbReference type="ARBA" id="ARBA00023136"/>
    </source>
</evidence>
<feature type="transmembrane region" description="Helical" evidence="7">
    <location>
        <begin position="101"/>
        <end position="119"/>
    </location>
</feature>
<dbReference type="InterPro" id="IPR005828">
    <property type="entry name" value="MFS_sugar_transport-like"/>
</dbReference>
<dbReference type="InterPro" id="IPR003663">
    <property type="entry name" value="Sugar/inositol_transpt"/>
</dbReference>
<dbReference type="PANTHER" id="PTHR48022">
    <property type="entry name" value="PLASTIDIC GLUCOSE TRANSPORTER 4"/>
    <property type="match status" value="1"/>
</dbReference>
<keyword evidence="6 7" id="KW-0472">Membrane</keyword>
<feature type="transmembrane region" description="Helical" evidence="7">
    <location>
        <begin position="181"/>
        <end position="204"/>
    </location>
</feature>
<feature type="transmembrane region" description="Helical" evidence="7">
    <location>
        <begin position="392"/>
        <end position="418"/>
    </location>
</feature>
<feature type="transmembrane region" description="Helical" evidence="7">
    <location>
        <begin position="486"/>
        <end position="505"/>
    </location>
</feature>
<keyword evidence="10" id="KW-1185">Reference proteome</keyword>
<evidence type="ECO:0000313" key="9">
    <source>
        <dbReference type="EMBL" id="KAE8144185.1"/>
    </source>
</evidence>
<dbReference type="InterPro" id="IPR020846">
    <property type="entry name" value="MFS_dom"/>
</dbReference>
<feature type="domain" description="Major facilitator superfamily (MFS) profile" evidence="8">
    <location>
        <begin position="106"/>
        <end position="582"/>
    </location>
</feature>
<dbReference type="AlphaFoldDB" id="A0A5N6TCT1"/>
<dbReference type="PRINTS" id="PR00171">
    <property type="entry name" value="SUGRTRNSPORT"/>
</dbReference>
<dbReference type="GO" id="GO:0005351">
    <property type="term" value="F:carbohydrate:proton symporter activity"/>
    <property type="evidence" value="ECO:0007669"/>
    <property type="project" value="TreeGrafter"/>
</dbReference>
<dbReference type="InterPro" id="IPR036259">
    <property type="entry name" value="MFS_trans_sf"/>
</dbReference>
<dbReference type="InterPro" id="IPR050360">
    <property type="entry name" value="MFS_Sugar_Transporters"/>
</dbReference>
<proteinExistence type="inferred from homology"/>
<evidence type="ECO:0000256" key="4">
    <source>
        <dbReference type="ARBA" id="ARBA00022692"/>
    </source>
</evidence>
<protein>
    <recommendedName>
        <fullName evidence="8">Major facilitator superfamily (MFS) profile domain-containing protein</fullName>
    </recommendedName>
</protein>
<keyword evidence="5 7" id="KW-1133">Transmembrane helix</keyword>
<evidence type="ECO:0000256" key="2">
    <source>
        <dbReference type="ARBA" id="ARBA00010992"/>
    </source>
</evidence>
<evidence type="ECO:0000256" key="3">
    <source>
        <dbReference type="ARBA" id="ARBA00022448"/>
    </source>
</evidence>
<accession>A0A5N6TCT1</accession>
<keyword evidence="3" id="KW-0813">Transport</keyword>
<keyword evidence="4 7" id="KW-0812">Transmembrane</keyword>
<evidence type="ECO:0000256" key="1">
    <source>
        <dbReference type="ARBA" id="ARBA00004141"/>
    </source>
</evidence>
<evidence type="ECO:0000259" key="8">
    <source>
        <dbReference type="PROSITE" id="PS50850"/>
    </source>
</evidence>
<dbReference type="OrthoDB" id="6612291at2759"/>
<dbReference type="GO" id="GO:0016020">
    <property type="term" value="C:membrane"/>
    <property type="evidence" value="ECO:0007669"/>
    <property type="project" value="UniProtKB-SubCell"/>
</dbReference>
<dbReference type="EMBL" id="ML742682">
    <property type="protein sequence ID" value="KAE8144185.1"/>
    <property type="molecule type" value="Genomic_DNA"/>
</dbReference>
<feature type="transmembrane region" description="Helical" evidence="7">
    <location>
        <begin position="559"/>
        <end position="578"/>
    </location>
</feature>
<feature type="transmembrane region" description="Helical" evidence="7">
    <location>
        <begin position="526"/>
        <end position="547"/>
    </location>
</feature>
<dbReference type="Proteomes" id="UP000325780">
    <property type="component" value="Unassembled WGS sequence"/>
</dbReference>
<feature type="transmembrane region" description="Helical" evidence="7">
    <location>
        <begin position="211"/>
        <end position="232"/>
    </location>
</feature>
<evidence type="ECO:0000313" key="10">
    <source>
        <dbReference type="Proteomes" id="UP000325780"/>
    </source>
</evidence>
<feature type="transmembrane region" description="Helical" evidence="7">
    <location>
        <begin position="37"/>
        <end position="60"/>
    </location>
</feature>
<evidence type="ECO:0000256" key="7">
    <source>
        <dbReference type="SAM" id="Phobius"/>
    </source>
</evidence>
<dbReference type="Pfam" id="PF00083">
    <property type="entry name" value="Sugar_tr"/>
    <property type="match status" value="1"/>
</dbReference>
<name>A0A5N6TCT1_ASPAV</name>
<dbReference type="SUPFAM" id="SSF103473">
    <property type="entry name" value="MFS general substrate transporter"/>
    <property type="match status" value="1"/>
</dbReference>
<evidence type="ECO:0000256" key="5">
    <source>
        <dbReference type="ARBA" id="ARBA00022989"/>
    </source>
</evidence>
<reference evidence="9 10" key="1">
    <citation type="submission" date="2019-04" db="EMBL/GenBank/DDBJ databases">
        <title>Friends and foes A comparative genomics study of 23 Aspergillus species from section Flavi.</title>
        <authorList>
            <consortium name="DOE Joint Genome Institute"/>
            <person name="Kjaerbolling I."/>
            <person name="Vesth T."/>
            <person name="Frisvad J.C."/>
            <person name="Nybo J.L."/>
            <person name="Theobald S."/>
            <person name="Kildgaard S."/>
            <person name="Isbrandt T."/>
            <person name="Kuo A."/>
            <person name="Sato A."/>
            <person name="Lyhne E.K."/>
            <person name="Kogle M.E."/>
            <person name="Wiebenga A."/>
            <person name="Kun R.S."/>
            <person name="Lubbers R.J."/>
            <person name="Makela M.R."/>
            <person name="Barry K."/>
            <person name="Chovatia M."/>
            <person name="Clum A."/>
            <person name="Daum C."/>
            <person name="Haridas S."/>
            <person name="He G."/>
            <person name="LaButti K."/>
            <person name="Lipzen A."/>
            <person name="Mondo S."/>
            <person name="Riley R."/>
            <person name="Salamov A."/>
            <person name="Simmons B.A."/>
            <person name="Magnuson J.K."/>
            <person name="Henrissat B."/>
            <person name="Mortensen U.H."/>
            <person name="Larsen T.O."/>
            <person name="Devries R.P."/>
            <person name="Grigoriev I.V."/>
            <person name="Machida M."/>
            <person name="Baker S.E."/>
            <person name="Andersen M.R."/>
        </authorList>
    </citation>
    <scope>NUCLEOTIDE SEQUENCE [LARGE SCALE GENOMIC DNA]</scope>
    <source>
        <strain evidence="9 10">IBT 18842</strain>
    </source>
</reference>
<dbReference type="PANTHER" id="PTHR48022:SF27">
    <property type="entry name" value="MAJOR FACILITATOR SUPERFAMILY (MFS) PROFILE DOMAIN-CONTAINING PROTEIN"/>
    <property type="match status" value="1"/>
</dbReference>
<gene>
    <name evidence="9" type="ORF">BDV25DRAFT_107508</name>
</gene>
<sequence>MVYFMDDRLFKAPITGYFDIELFPPLALNLMVPYRQFILFFTNQSFGSLPPLPYVLYILYKLSIATNLGMKPDVHFATEVQHLDLTISDPQPRSTERTVNLLLLISCTVFGAASFLFGFDDKIISPVAALHPFVSLQHCQPILRIAPFSHQSNSHPRQVERYQGLNGKTGRYTLTAHNQNVVFSVPLVGSILGGLAASPLNFHLGRKRPVIMAYVISVGGGLLQVFAPSLVVFVVGRFINGIAMGIANGTAPLYLSEVRGRFLVVPASMRGRSVTSLNILNVTAGVIGTLVVNETKGRGGRESYMIPLAVQCALPLFLFICTLPLPESPQWLVAKGRLIQARYNLRKLRGFGEDCVDEELQIMEWCERSERELKANAKFWEIFSKKHLQRTLTAGSFFSLNQISGVILSTTYVTVFLSELGMEDAISIDPFALTVIASCCTLAGTIAAPFVIDRAGRRPTALVGMSILLVIDALAGGFAFCKSKRFGVAIVSLSLAFNFFWASSFSSLSTLMPSEMATPKLRHHTMAYTIACAQATAVITTLVVPRLTAPDAANLGAKAYLIFAGCMSCIVVFTYLFMPETKGRAFAEIDEMYAAKVPVWRWRTYRTSFENRAHWSPKDSPVKTPPI</sequence>
<feature type="transmembrane region" description="Helical" evidence="7">
    <location>
        <begin position="459"/>
        <end position="480"/>
    </location>
</feature>
<comment type="similarity">
    <text evidence="2">Belongs to the major facilitator superfamily. Sugar transporter (TC 2.A.1.1) family.</text>
</comment>
<comment type="subcellular location">
    <subcellularLocation>
        <location evidence="1">Membrane</location>
        <topology evidence="1">Multi-pass membrane protein</topology>
    </subcellularLocation>
</comment>
<dbReference type="FunFam" id="1.20.1250.20:FF:000078">
    <property type="entry name" value="MFS maltose transporter, putative"/>
    <property type="match status" value="1"/>
</dbReference>
<organism evidence="9 10">
    <name type="scientific">Aspergillus avenaceus</name>
    <dbReference type="NCBI Taxonomy" id="36643"/>
    <lineage>
        <taxon>Eukaryota</taxon>
        <taxon>Fungi</taxon>
        <taxon>Dikarya</taxon>
        <taxon>Ascomycota</taxon>
        <taxon>Pezizomycotina</taxon>
        <taxon>Eurotiomycetes</taxon>
        <taxon>Eurotiomycetidae</taxon>
        <taxon>Eurotiales</taxon>
        <taxon>Aspergillaceae</taxon>
        <taxon>Aspergillus</taxon>
        <taxon>Aspergillus subgen. Circumdati</taxon>
    </lineage>
</organism>